<dbReference type="Proteomes" id="UP000561726">
    <property type="component" value="Unassembled WGS sequence"/>
</dbReference>
<proteinExistence type="predicted"/>
<dbReference type="Gene3D" id="3.90.550.10">
    <property type="entry name" value="Spore Coat Polysaccharide Biosynthesis Protein SpsA, Chain A"/>
    <property type="match status" value="1"/>
</dbReference>
<keyword evidence="1" id="KW-0808">Transferase</keyword>
<dbReference type="AlphaFoldDB" id="A0A7W8ZYY1"/>
<sequence length="321" mass="35812">MKGASEVENEWTSADIESLAIVVVNYGSSELLERNLVPLTRSLPAARVVVVDNFTSESERERVCALADTEGWLTVLPASNTGFGVGVNAGVHRAQQSGAGAFLLLNPDATIAADQVGVLLERVRTHPLTLVSPRIVRSDGSVWFDGADLYLDDGRIRATRRRNEFRSARFEPWLSGACLLLSDQLWSRVGGFSEEYFLYWEDVDFSYRVERAGGVTEVCRDAVAVHDEGGTQQAVVQGHGSPKSEAYYYYNIRNRLLFGARHLRSDDLRRWRRASLPIAWEVLLHGGRRQFLRSLRPLLAGGRGVRDGLTIARRELRARAE</sequence>
<reference evidence="1 2" key="1">
    <citation type="submission" date="2020-08" db="EMBL/GenBank/DDBJ databases">
        <title>Sequencing the genomes of 1000 actinobacteria strains.</title>
        <authorList>
            <person name="Klenk H.-P."/>
        </authorList>
    </citation>
    <scope>NUCLEOTIDE SEQUENCE [LARGE SCALE GENOMIC DNA]</scope>
    <source>
        <strain evidence="1 2">DSM 21065</strain>
    </source>
</reference>
<comment type="caution">
    <text evidence="1">The sequence shown here is derived from an EMBL/GenBank/DDBJ whole genome shotgun (WGS) entry which is preliminary data.</text>
</comment>
<name>A0A7W8ZYY1_9MICO</name>
<accession>A0A7W8ZYY1</accession>
<evidence type="ECO:0000313" key="1">
    <source>
        <dbReference type="EMBL" id="MBB5642799.1"/>
    </source>
</evidence>
<dbReference type="SUPFAM" id="SSF53448">
    <property type="entry name" value="Nucleotide-diphospho-sugar transferases"/>
    <property type="match status" value="1"/>
</dbReference>
<organism evidence="1 2">
    <name type="scientific">Cryobacterium roopkundense</name>
    <dbReference type="NCBI Taxonomy" id="1001240"/>
    <lineage>
        <taxon>Bacteria</taxon>
        <taxon>Bacillati</taxon>
        <taxon>Actinomycetota</taxon>
        <taxon>Actinomycetes</taxon>
        <taxon>Micrococcales</taxon>
        <taxon>Microbacteriaceae</taxon>
        <taxon>Cryobacterium</taxon>
    </lineage>
</organism>
<evidence type="ECO:0000313" key="2">
    <source>
        <dbReference type="Proteomes" id="UP000561726"/>
    </source>
</evidence>
<dbReference type="InterPro" id="IPR029044">
    <property type="entry name" value="Nucleotide-diphossugar_trans"/>
</dbReference>
<dbReference type="RefSeq" id="WP_338080930.1">
    <property type="nucleotide sequence ID" value="NZ_JACHBQ010000001.1"/>
</dbReference>
<dbReference type="GO" id="GO:0016740">
    <property type="term" value="F:transferase activity"/>
    <property type="evidence" value="ECO:0007669"/>
    <property type="project" value="UniProtKB-KW"/>
</dbReference>
<dbReference type="Pfam" id="PF13641">
    <property type="entry name" value="Glyco_tranf_2_3"/>
    <property type="match status" value="1"/>
</dbReference>
<dbReference type="PANTHER" id="PTHR43179:SF7">
    <property type="entry name" value="RHAMNOSYLTRANSFERASE WBBL"/>
    <property type="match status" value="1"/>
</dbReference>
<gene>
    <name evidence="1" type="ORF">BJ997_003347</name>
</gene>
<protein>
    <submittedName>
        <fullName evidence="1">GT2 family glycosyltransferase</fullName>
    </submittedName>
</protein>
<dbReference type="PANTHER" id="PTHR43179">
    <property type="entry name" value="RHAMNOSYLTRANSFERASE WBBL"/>
    <property type="match status" value="1"/>
</dbReference>
<dbReference type="EMBL" id="JACHBQ010000001">
    <property type="protein sequence ID" value="MBB5642799.1"/>
    <property type="molecule type" value="Genomic_DNA"/>
</dbReference>